<gene>
    <name evidence="12" type="ORF">C0039_10255</name>
</gene>
<evidence type="ECO:0000256" key="10">
    <source>
        <dbReference type="RuleBase" id="RU003915"/>
    </source>
</evidence>
<organism evidence="12 13">
    <name type="scientific">Pseudohalioglobus lutimaris</name>
    <dbReference type="NCBI Taxonomy" id="1737061"/>
    <lineage>
        <taxon>Bacteria</taxon>
        <taxon>Pseudomonadati</taxon>
        <taxon>Pseudomonadota</taxon>
        <taxon>Gammaproteobacteria</taxon>
        <taxon>Cellvibrionales</taxon>
        <taxon>Halieaceae</taxon>
        <taxon>Pseudohalioglobus</taxon>
    </lineage>
</organism>
<keyword evidence="7 9" id="KW-0413">Isomerase</keyword>
<comment type="similarity">
    <text evidence="3 10">Belongs to the FKBP-type PPIase family.</text>
</comment>
<evidence type="ECO:0000256" key="5">
    <source>
        <dbReference type="ARBA" id="ARBA00023110"/>
    </source>
</evidence>
<evidence type="ECO:0000259" key="11">
    <source>
        <dbReference type="PROSITE" id="PS50059"/>
    </source>
</evidence>
<feature type="domain" description="PPIase FKBP-type" evidence="11">
    <location>
        <begin position="6"/>
        <end position="94"/>
    </location>
</feature>
<evidence type="ECO:0000256" key="1">
    <source>
        <dbReference type="ARBA" id="ARBA00000971"/>
    </source>
</evidence>
<comment type="caution">
    <text evidence="12">The sequence shown here is derived from an EMBL/GenBank/DDBJ whole genome shotgun (WGS) entry which is preliminary data.</text>
</comment>
<dbReference type="EC" id="5.2.1.8" evidence="10"/>
<dbReference type="EMBL" id="PKUS01000010">
    <property type="protein sequence ID" value="PLW69047.1"/>
    <property type="molecule type" value="Genomic_DNA"/>
</dbReference>
<evidence type="ECO:0000256" key="3">
    <source>
        <dbReference type="ARBA" id="ARBA00006577"/>
    </source>
</evidence>
<comment type="catalytic activity">
    <reaction evidence="1 9 10">
        <text>[protein]-peptidylproline (omega=180) = [protein]-peptidylproline (omega=0)</text>
        <dbReference type="Rhea" id="RHEA:16237"/>
        <dbReference type="Rhea" id="RHEA-COMP:10747"/>
        <dbReference type="Rhea" id="RHEA-COMP:10748"/>
        <dbReference type="ChEBI" id="CHEBI:83833"/>
        <dbReference type="ChEBI" id="CHEBI:83834"/>
        <dbReference type="EC" id="5.2.1.8"/>
    </reaction>
</comment>
<dbReference type="InterPro" id="IPR046357">
    <property type="entry name" value="PPIase_dom_sf"/>
</dbReference>
<evidence type="ECO:0000256" key="8">
    <source>
        <dbReference type="ARBA" id="ARBA00037071"/>
    </source>
</evidence>
<dbReference type="GO" id="GO:0003755">
    <property type="term" value="F:peptidyl-prolyl cis-trans isomerase activity"/>
    <property type="evidence" value="ECO:0007669"/>
    <property type="project" value="UniProtKB-UniRule"/>
</dbReference>
<keyword evidence="6" id="KW-0143">Chaperone</keyword>
<comment type="subcellular location">
    <subcellularLocation>
        <location evidence="2">Cytoplasm</location>
    </subcellularLocation>
</comment>
<name>A0A2N5X3I9_9GAMM</name>
<protein>
    <recommendedName>
        <fullName evidence="10">Peptidyl-prolyl cis-trans isomerase</fullName>
        <ecNumber evidence="10">5.2.1.8</ecNumber>
    </recommendedName>
</protein>
<comment type="function">
    <text evidence="8">Also involved in hydrogenase metallocenter assembly, probably by participating in the nickel insertion step. This function in hydrogenase biosynthesis requires chaperone activity and the presence of the metal-binding domain, but not PPIase activity.</text>
</comment>
<dbReference type="GO" id="GO:0005737">
    <property type="term" value="C:cytoplasm"/>
    <property type="evidence" value="ECO:0007669"/>
    <property type="project" value="UniProtKB-SubCell"/>
</dbReference>
<evidence type="ECO:0000256" key="7">
    <source>
        <dbReference type="ARBA" id="ARBA00023235"/>
    </source>
</evidence>
<evidence type="ECO:0000313" key="13">
    <source>
        <dbReference type="Proteomes" id="UP000235005"/>
    </source>
</evidence>
<dbReference type="PANTHER" id="PTHR47861">
    <property type="entry name" value="FKBP-TYPE PEPTIDYL-PROLYL CIS-TRANS ISOMERASE SLYD"/>
    <property type="match status" value="1"/>
</dbReference>
<dbReference type="InterPro" id="IPR001179">
    <property type="entry name" value="PPIase_FKBP_dom"/>
</dbReference>
<evidence type="ECO:0000313" key="12">
    <source>
        <dbReference type="EMBL" id="PLW69047.1"/>
    </source>
</evidence>
<evidence type="ECO:0000256" key="4">
    <source>
        <dbReference type="ARBA" id="ARBA00022490"/>
    </source>
</evidence>
<dbReference type="OrthoDB" id="9808891at2"/>
<dbReference type="Gene3D" id="3.10.50.40">
    <property type="match status" value="1"/>
</dbReference>
<dbReference type="Proteomes" id="UP000235005">
    <property type="component" value="Unassembled WGS sequence"/>
</dbReference>
<keyword evidence="4" id="KW-0963">Cytoplasm</keyword>
<dbReference type="AlphaFoldDB" id="A0A2N5X3I9"/>
<evidence type="ECO:0000256" key="2">
    <source>
        <dbReference type="ARBA" id="ARBA00004496"/>
    </source>
</evidence>
<keyword evidence="5 9" id="KW-0697">Rotamase</keyword>
<dbReference type="GO" id="GO:0042026">
    <property type="term" value="P:protein refolding"/>
    <property type="evidence" value="ECO:0007669"/>
    <property type="project" value="UniProtKB-ARBA"/>
</dbReference>
<dbReference type="PANTHER" id="PTHR47861:SF3">
    <property type="entry name" value="FKBP-TYPE PEPTIDYL-PROLYL CIS-TRANS ISOMERASE SLYD"/>
    <property type="match status" value="1"/>
</dbReference>
<evidence type="ECO:0000256" key="6">
    <source>
        <dbReference type="ARBA" id="ARBA00023186"/>
    </source>
</evidence>
<dbReference type="SUPFAM" id="SSF54534">
    <property type="entry name" value="FKBP-like"/>
    <property type="match status" value="1"/>
</dbReference>
<proteinExistence type="inferred from homology"/>
<evidence type="ECO:0000256" key="9">
    <source>
        <dbReference type="PROSITE-ProRule" id="PRU00277"/>
    </source>
</evidence>
<keyword evidence="13" id="KW-1185">Reference proteome</keyword>
<reference evidence="12 13" key="1">
    <citation type="submission" date="2018-01" db="EMBL/GenBank/DDBJ databases">
        <title>The draft genome sequence of Halioglobus lutimaris HF004.</title>
        <authorList>
            <person name="Du Z.-J."/>
            <person name="Shi M.-J."/>
        </authorList>
    </citation>
    <scope>NUCLEOTIDE SEQUENCE [LARGE SCALE GENOMIC DNA]</scope>
    <source>
        <strain evidence="12 13">HF004</strain>
    </source>
</reference>
<dbReference type="Pfam" id="PF00254">
    <property type="entry name" value="FKBP_C"/>
    <property type="match status" value="1"/>
</dbReference>
<accession>A0A2N5X3I9</accession>
<sequence>MNIGPKTVTVFHYTLRNAAGEELETSRGSDPSAFLYGANNIIPGLEKALKDRTAGDVFTADIAADDAYGQVDPKRQQRVPSKHLVYKGKLKPGMVVQLNTSEGRVPVTVVKAGRHSADIDTNHPLAGQALSFDIEIIEVREASAEEVAHGHAHGPGGHHH</sequence>
<dbReference type="PROSITE" id="PS50059">
    <property type="entry name" value="FKBP_PPIASE"/>
    <property type="match status" value="1"/>
</dbReference>